<name>A0ABZ2N3L4_9BACI</name>
<keyword evidence="2" id="KW-1185">Reference proteome</keyword>
<gene>
    <name evidence="1" type="ORF">WDJ61_13695</name>
</gene>
<dbReference type="Proteomes" id="UP001387364">
    <property type="component" value="Chromosome"/>
</dbReference>
<dbReference type="EMBL" id="CP147404">
    <property type="protein sequence ID" value="WXB92303.1"/>
    <property type="molecule type" value="Genomic_DNA"/>
</dbReference>
<reference evidence="1 2" key="1">
    <citation type="submission" date="2024-02" db="EMBL/GenBank/DDBJ databases">
        <title>Seven novel Bacillus-like species.</title>
        <authorList>
            <person name="Liu G."/>
        </authorList>
    </citation>
    <scope>NUCLEOTIDE SEQUENCE [LARGE SCALE GENOMIC DNA]</scope>
    <source>
        <strain evidence="1 2">FJAT-52991</strain>
    </source>
</reference>
<accession>A0ABZ2N3L4</accession>
<sequence length="102" mass="12237">MGEPMYFQTNPRLGISVPHLMKEWTHYSMNEQAYILHEWETIRGSIPDRIKNLEKEINERQAQLDHEESFQRSCLLNEEISELASIINDLWLWFRTSPSMEK</sequence>
<protein>
    <submittedName>
        <fullName evidence="1">Uncharacterized protein</fullName>
    </submittedName>
</protein>
<organism evidence="1 2">
    <name type="scientific">Bacillus kandeliae</name>
    <dbReference type="NCBI Taxonomy" id="3129297"/>
    <lineage>
        <taxon>Bacteria</taxon>
        <taxon>Bacillati</taxon>
        <taxon>Bacillota</taxon>
        <taxon>Bacilli</taxon>
        <taxon>Bacillales</taxon>
        <taxon>Bacillaceae</taxon>
        <taxon>Bacillus</taxon>
    </lineage>
</organism>
<proteinExistence type="predicted"/>
<dbReference type="RefSeq" id="WP_338750661.1">
    <property type="nucleotide sequence ID" value="NZ_CP147404.1"/>
</dbReference>
<evidence type="ECO:0000313" key="1">
    <source>
        <dbReference type="EMBL" id="WXB92303.1"/>
    </source>
</evidence>
<evidence type="ECO:0000313" key="2">
    <source>
        <dbReference type="Proteomes" id="UP001387364"/>
    </source>
</evidence>